<dbReference type="PANTHER" id="PTHR43628:SF1">
    <property type="entry name" value="CHITIN SYNTHASE REGULATORY FACTOR 2-RELATED"/>
    <property type="match status" value="1"/>
</dbReference>
<dbReference type="InterPro" id="IPR052945">
    <property type="entry name" value="Mitotic_Regulator"/>
</dbReference>
<name>A0A383EI88_9ZZZZ</name>
<organism evidence="1">
    <name type="scientific">marine metagenome</name>
    <dbReference type="NCBI Taxonomy" id="408172"/>
    <lineage>
        <taxon>unclassified sequences</taxon>
        <taxon>metagenomes</taxon>
        <taxon>ecological metagenomes</taxon>
    </lineage>
</organism>
<dbReference type="EMBL" id="UINC01226210">
    <property type="protein sequence ID" value="SVE56602.1"/>
    <property type="molecule type" value="Genomic_DNA"/>
</dbReference>
<dbReference type="InterPro" id="IPR011990">
    <property type="entry name" value="TPR-like_helical_dom_sf"/>
</dbReference>
<dbReference type="Pfam" id="PF08238">
    <property type="entry name" value="Sel1"/>
    <property type="match status" value="6"/>
</dbReference>
<evidence type="ECO:0000313" key="1">
    <source>
        <dbReference type="EMBL" id="SVE56602.1"/>
    </source>
</evidence>
<dbReference type="Gene3D" id="1.25.40.10">
    <property type="entry name" value="Tetratricopeptide repeat domain"/>
    <property type="match status" value="1"/>
</dbReference>
<dbReference type="InterPro" id="IPR006597">
    <property type="entry name" value="Sel1-like"/>
</dbReference>
<accession>A0A383EI88</accession>
<dbReference type="SUPFAM" id="SSF81901">
    <property type="entry name" value="HCP-like"/>
    <property type="match status" value="1"/>
</dbReference>
<proteinExistence type="predicted"/>
<gene>
    <name evidence="1" type="ORF">METZ01_LOCUS509456</name>
</gene>
<sequence length="230" mass="25843">MSVMWGMPDPDIARLKVDANNGDFLAQNSLGDIYRVGKWTQMDHAEAFSWYSKSAEAGYYNAQWHMANRYFLGRGAPVDNVKGMEWLKKAADQGHPSSIHQIGWMLQTGTYDGIEQDRVEALKWYHKAAKHNHPKSLNQIGYFYRSGWGGLEQDYNQAIIWFNKSADRGNDRATYNLGNMYEIGQGKKDLKKAAEYYGKAALMGHSGAQNGLGVALEKGWSGAPPNHVYA</sequence>
<dbReference type="AlphaFoldDB" id="A0A383EI88"/>
<evidence type="ECO:0008006" key="2">
    <source>
        <dbReference type="Google" id="ProtNLM"/>
    </source>
</evidence>
<dbReference type="PANTHER" id="PTHR43628">
    <property type="entry name" value="ACTIVATOR OF C KINASE PROTEIN 1-RELATED"/>
    <property type="match status" value="1"/>
</dbReference>
<dbReference type="SMART" id="SM00671">
    <property type="entry name" value="SEL1"/>
    <property type="match status" value="5"/>
</dbReference>
<protein>
    <recommendedName>
        <fullName evidence="2">Sel1 repeat family protein</fullName>
    </recommendedName>
</protein>
<feature type="non-terminal residue" evidence="1">
    <location>
        <position position="230"/>
    </location>
</feature>
<reference evidence="1" key="1">
    <citation type="submission" date="2018-05" db="EMBL/GenBank/DDBJ databases">
        <authorList>
            <person name="Lanie J.A."/>
            <person name="Ng W.-L."/>
            <person name="Kazmierczak K.M."/>
            <person name="Andrzejewski T.M."/>
            <person name="Davidsen T.M."/>
            <person name="Wayne K.J."/>
            <person name="Tettelin H."/>
            <person name="Glass J.I."/>
            <person name="Rusch D."/>
            <person name="Podicherti R."/>
            <person name="Tsui H.-C.T."/>
            <person name="Winkler M.E."/>
        </authorList>
    </citation>
    <scope>NUCLEOTIDE SEQUENCE</scope>
</reference>